<dbReference type="InterPro" id="IPR001680">
    <property type="entry name" value="WD40_rpt"/>
</dbReference>
<sequence length="558" mass="61921">MAMVTTQRCRIRGTLPARFVQKRKTRGSSFSRQRVGHYPVMHMEPDHKIDDFMMYSEPDEEEEEELDAAAAAAAAEAELVSAGNHGSSGRRRGVITPQEVDVSAAAAERQPAGDADGAAAAGANIDPPSAVVKPFFQRCLPISYNVTDYIVARSLGTSKYMRLSVSDEYGTRHMLTTGMFKEFPISLMPSTLRQHRGPSATASARPTVVDKVFCSQWLSNSKIIMGTKCNKIKLYNTDNHSLYSIPQLVHLAPEANPPITPHGVYTIKLNPSKTLMATVGHLGRDVAIYRLPNLEPVCLGQKSHTEGILDLCWLDDDFLVSGGMDRQMALWRVDNYQQRSYFNDLGVDEDTEPPLPVISPLRIKKCTGADKVRAVIFNERNSEIVSLSTNAFLHVWDPERFYQKISRKLPHAMENVCLTQKDDASLYAVGSKSHFTLLDPRTLHHVKKVSARINGCSVKSLSFHRDILTIGTAVGAILFYDMRAGKYMESTMNSGRAVMLKCSRGFVHLEEAAMELMPNADYSPTIYTHCYDQSGTRLFAAGGPLSVTLRGHYAGIWR</sequence>
<dbReference type="PANTHER" id="PTHR19860:SF16">
    <property type="entry name" value="DDB1- AND CUL4-ASSOCIATED FACTOR 12"/>
    <property type="match status" value="1"/>
</dbReference>
<dbReference type="GO" id="GO:0080008">
    <property type="term" value="C:Cul4-RING E3 ubiquitin ligase complex"/>
    <property type="evidence" value="ECO:0007669"/>
    <property type="project" value="TreeGrafter"/>
</dbReference>
<evidence type="ECO:0000256" key="11">
    <source>
        <dbReference type="SAM" id="MobiDB-lite"/>
    </source>
</evidence>
<evidence type="ECO:0000256" key="1">
    <source>
        <dbReference type="ARBA" id="ARBA00004123"/>
    </source>
</evidence>
<evidence type="ECO:0000256" key="8">
    <source>
        <dbReference type="ARBA" id="ARBA00023242"/>
    </source>
</evidence>
<organism evidence="13">
    <name type="scientific">Hirondellea gigas</name>
    <dbReference type="NCBI Taxonomy" id="1518452"/>
    <lineage>
        <taxon>Eukaryota</taxon>
        <taxon>Metazoa</taxon>
        <taxon>Ecdysozoa</taxon>
        <taxon>Arthropoda</taxon>
        <taxon>Crustacea</taxon>
        <taxon>Multicrustacea</taxon>
        <taxon>Malacostraca</taxon>
        <taxon>Eumalacostraca</taxon>
        <taxon>Peracarida</taxon>
        <taxon>Amphipoda</taxon>
        <taxon>Amphilochidea</taxon>
        <taxon>Lysianassida</taxon>
        <taxon>Lysianassidira</taxon>
        <taxon>Lysianassoidea</taxon>
        <taxon>Lysianassidae</taxon>
        <taxon>Hirondellea</taxon>
    </lineage>
</organism>
<feature type="repeat" description="WD" evidence="10">
    <location>
        <begin position="301"/>
        <end position="341"/>
    </location>
</feature>
<dbReference type="PROSITE" id="PS50082">
    <property type="entry name" value="WD_REPEATS_2"/>
    <property type="match status" value="1"/>
</dbReference>
<dbReference type="AlphaFoldDB" id="A0A6A7FTU2"/>
<feature type="compositionally biased region" description="Low complexity" evidence="11">
    <location>
        <begin position="112"/>
        <end position="123"/>
    </location>
</feature>
<dbReference type="PANTHER" id="PTHR19860">
    <property type="entry name" value="DDB1- AND CUL4-ASSOCIATED FACTOR 12-RELATED"/>
    <property type="match status" value="1"/>
</dbReference>
<name>A0A6A7FTU2_9CRUS</name>
<evidence type="ECO:0000256" key="2">
    <source>
        <dbReference type="ARBA" id="ARBA00004496"/>
    </source>
</evidence>
<dbReference type="SMART" id="SM00320">
    <property type="entry name" value="WD40"/>
    <property type="match status" value="3"/>
</dbReference>
<dbReference type="EMBL" id="IACT01002185">
    <property type="protein sequence ID" value="LAC21479.1"/>
    <property type="molecule type" value="mRNA"/>
</dbReference>
<comment type="similarity">
    <text evidence="9">Belongs to the WD repeat DCAF12 family.</text>
</comment>
<protein>
    <submittedName>
        <fullName evidence="13">DDB1-and CUL4-associated factor 12-like</fullName>
    </submittedName>
</protein>
<evidence type="ECO:0000256" key="6">
    <source>
        <dbReference type="ARBA" id="ARBA00022737"/>
    </source>
</evidence>
<keyword evidence="7" id="KW-0833">Ubl conjugation pathway</keyword>
<keyword evidence="5 10" id="KW-0853">WD repeat</keyword>
<dbReference type="InterPro" id="IPR056151">
    <property type="entry name" value="Beta-prop_DCAF12"/>
</dbReference>
<evidence type="ECO:0000256" key="3">
    <source>
        <dbReference type="ARBA" id="ARBA00004906"/>
    </source>
</evidence>
<dbReference type="InterPro" id="IPR036322">
    <property type="entry name" value="WD40_repeat_dom_sf"/>
</dbReference>
<reference evidence="13" key="1">
    <citation type="submission" date="2017-11" db="EMBL/GenBank/DDBJ databases">
        <title>The sensing device of the deep-sea amphipod.</title>
        <authorList>
            <person name="Kobayashi H."/>
            <person name="Nagahama T."/>
            <person name="Arai W."/>
            <person name="Sasagawa Y."/>
            <person name="Umeda M."/>
            <person name="Hayashi T."/>
            <person name="Nikaido I."/>
            <person name="Watanabe H."/>
            <person name="Oguri K."/>
            <person name="Kitazato H."/>
            <person name="Fujioka K."/>
            <person name="Kido Y."/>
            <person name="Takami H."/>
        </authorList>
    </citation>
    <scope>NUCLEOTIDE SEQUENCE</scope>
    <source>
        <tissue evidence="13">Whole body</tissue>
    </source>
</reference>
<accession>A0A6A7FTU2</accession>
<evidence type="ECO:0000259" key="12">
    <source>
        <dbReference type="Pfam" id="PF23760"/>
    </source>
</evidence>
<dbReference type="InterPro" id="IPR051191">
    <property type="entry name" value="DCAF12"/>
</dbReference>
<feature type="domain" description="DDB1- and CUL4-associated factor 12 beta-propeller" evidence="12">
    <location>
        <begin position="208"/>
        <end position="557"/>
    </location>
</feature>
<evidence type="ECO:0000256" key="7">
    <source>
        <dbReference type="ARBA" id="ARBA00022786"/>
    </source>
</evidence>
<dbReference type="SUPFAM" id="SSF50978">
    <property type="entry name" value="WD40 repeat-like"/>
    <property type="match status" value="1"/>
</dbReference>
<evidence type="ECO:0000256" key="10">
    <source>
        <dbReference type="PROSITE-ProRule" id="PRU00221"/>
    </source>
</evidence>
<keyword evidence="4" id="KW-0963">Cytoplasm</keyword>
<dbReference type="InterPro" id="IPR015943">
    <property type="entry name" value="WD40/YVTN_repeat-like_dom_sf"/>
</dbReference>
<feature type="region of interest" description="Disordered" evidence="11">
    <location>
        <begin position="103"/>
        <end position="123"/>
    </location>
</feature>
<evidence type="ECO:0000256" key="9">
    <source>
        <dbReference type="ARBA" id="ARBA00038022"/>
    </source>
</evidence>
<dbReference type="Gene3D" id="2.130.10.10">
    <property type="entry name" value="YVTN repeat-like/Quinoprotein amine dehydrogenase"/>
    <property type="match status" value="2"/>
</dbReference>
<evidence type="ECO:0000256" key="5">
    <source>
        <dbReference type="ARBA" id="ARBA00022574"/>
    </source>
</evidence>
<evidence type="ECO:0000313" key="13">
    <source>
        <dbReference type="EMBL" id="LAC21479.1"/>
    </source>
</evidence>
<comment type="pathway">
    <text evidence="3">Protein modification; protein ubiquitination.</text>
</comment>
<keyword evidence="6" id="KW-0677">Repeat</keyword>
<comment type="subcellular location">
    <subcellularLocation>
        <location evidence="2">Cytoplasm</location>
    </subcellularLocation>
    <subcellularLocation>
        <location evidence="1">Nucleus</location>
    </subcellularLocation>
</comment>
<proteinExistence type="evidence at transcript level"/>
<evidence type="ECO:0000256" key="4">
    <source>
        <dbReference type="ARBA" id="ARBA00022490"/>
    </source>
</evidence>
<dbReference type="Pfam" id="PF23760">
    <property type="entry name" value="Beta-prop_DCAF12"/>
    <property type="match status" value="1"/>
</dbReference>
<dbReference type="GO" id="GO:0005634">
    <property type="term" value="C:nucleus"/>
    <property type="evidence" value="ECO:0007669"/>
    <property type="project" value="UniProtKB-SubCell"/>
</dbReference>
<dbReference type="GO" id="GO:0005737">
    <property type="term" value="C:cytoplasm"/>
    <property type="evidence" value="ECO:0007669"/>
    <property type="project" value="UniProtKB-SubCell"/>
</dbReference>
<keyword evidence="8" id="KW-0539">Nucleus</keyword>